<reference evidence="2 3" key="1">
    <citation type="submission" date="2017-02" db="EMBL/GenBank/DDBJ databases">
        <title>Complete genome sequences of Mycobacterium kansasii strains isolated from rhesus macaques.</title>
        <authorList>
            <person name="Panda A."/>
            <person name="Nagaraj S."/>
            <person name="Zhao X."/>
            <person name="Tettelin H."/>
            <person name="Detolla L.J."/>
        </authorList>
    </citation>
    <scope>NUCLEOTIDE SEQUENCE [LARGE SCALE GENOMIC DNA]</scope>
    <source>
        <strain evidence="2 3">11-3469</strain>
    </source>
</reference>
<dbReference type="Proteomes" id="UP000188532">
    <property type="component" value="Unassembled WGS sequence"/>
</dbReference>
<name>A0A1V3WWU4_MYCKA</name>
<protein>
    <submittedName>
        <fullName evidence="2">Uncharacterized protein</fullName>
    </submittedName>
</protein>
<proteinExistence type="predicted"/>
<evidence type="ECO:0000313" key="2">
    <source>
        <dbReference type="EMBL" id="OOK71439.1"/>
    </source>
</evidence>
<organism evidence="2 3">
    <name type="scientific">Mycobacterium kansasii</name>
    <dbReference type="NCBI Taxonomy" id="1768"/>
    <lineage>
        <taxon>Bacteria</taxon>
        <taxon>Bacillati</taxon>
        <taxon>Actinomycetota</taxon>
        <taxon>Actinomycetes</taxon>
        <taxon>Mycobacteriales</taxon>
        <taxon>Mycobacteriaceae</taxon>
        <taxon>Mycobacterium</taxon>
    </lineage>
</organism>
<gene>
    <name evidence="2" type="ORF">BZL29_5433</name>
</gene>
<feature type="region of interest" description="Disordered" evidence="1">
    <location>
        <begin position="23"/>
        <end position="48"/>
    </location>
</feature>
<dbReference type="AlphaFoldDB" id="A0A1V3WWU4"/>
<evidence type="ECO:0000256" key="1">
    <source>
        <dbReference type="SAM" id="MobiDB-lite"/>
    </source>
</evidence>
<comment type="caution">
    <text evidence="2">The sequence shown here is derived from an EMBL/GenBank/DDBJ whole genome shotgun (WGS) entry which is preliminary data.</text>
</comment>
<accession>A0A1V3WWU4</accession>
<sequence length="48" mass="4706">MSGNQHLTAQCSAAPLLSMSIAGGAHTGGVAAGPPGLPASGRRHRRTV</sequence>
<dbReference type="EMBL" id="MVBN01000006">
    <property type="protein sequence ID" value="OOK71439.1"/>
    <property type="molecule type" value="Genomic_DNA"/>
</dbReference>
<evidence type="ECO:0000313" key="3">
    <source>
        <dbReference type="Proteomes" id="UP000188532"/>
    </source>
</evidence>